<gene>
    <name evidence="3" type="ORF">EST38_g3304</name>
</gene>
<feature type="domain" description="Integrase zinc-binding" evidence="2">
    <location>
        <begin position="176"/>
        <end position="223"/>
    </location>
</feature>
<sequence length="780" mass="84478">MSPERAARAYSLSSSAKPYFRDVFPGLSPDLSSMSSPSFSLLPVAVDHGASTAQSSPVLTSGGQIPDALIQTVERPGFPTYAQYKQIETGYIQSLTPRRQGKALISQAMFDRIWDVLHHPETQLETAQFRFWARKMFTIEQNYRITLGVAEGQEWPTQEVLLHDNLLVAIQEQLYDLLCYCHGSTGHGGRDKTCALIRKHYTWVPKDLVSNFIKACPTCIMKKCGGNVDVNSQIPQLMAEAEKLSSGAAHARLISVSAGGAQRARIIAQQDQNNDMSNIPRPRAAAPVETHVPDLQASSNGNPLGFSDASSSFGRMSASIASMSTFQVATHQMVSTSLPWTISGSHQGLTLAPLMSPIQASAEQLPPSDDIVAHHGGIHLHQGSPHLPAGYQFTQPMVREVSLYKGLPNGWQYRHDDFQSAHAEFMETKRQWDNSHLPDTMTDDLQGFRGDMSHYNAPRIPDVAGLWSPEHFRTLVKEEEVDDDSLLLSPGSLSYPRLQYPVPPPMMRSLDLSDSHLPPGLRSIQHSPQTVGSPQFTDNGGYIHQIDPVLLALSADSSVISVNSGSGSERFGPLFNNHNEGVDGELHPIDQSGDCLGGLTTSLPPSSYPVLSTSSTATSLSKRVVVPPPLQLDMLAANDKLLGNLMHQDDQDNHHHGDRTSGAALDSQTVAPNTPDRISSDAGWKTANTSPASTGSMESTRQLLSPFSERSDSSTPATTPVDEEGRGSLKVDRNLAALGGGVVVKKEKDEELAVEELVANLDESGDEGSRLLVAEGEVAC</sequence>
<dbReference type="EMBL" id="SDEE01000068">
    <property type="protein sequence ID" value="RXW22533.1"/>
    <property type="molecule type" value="Genomic_DNA"/>
</dbReference>
<keyword evidence="4" id="KW-1185">Reference proteome</keyword>
<feature type="region of interest" description="Disordered" evidence="1">
    <location>
        <begin position="647"/>
        <end position="728"/>
    </location>
</feature>
<accession>A0A4Q2DR34</accession>
<feature type="compositionally biased region" description="Polar residues" evidence="1">
    <location>
        <begin position="686"/>
        <end position="705"/>
    </location>
</feature>
<reference evidence="3 4" key="1">
    <citation type="submission" date="2019-01" db="EMBL/GenBank/DDBJ databases">
        <title>Draft genome sequence of Psathyrella aberdarensis IHI B618.</title>
        <authorList>
            <person name="Buettner E."/>
            <person name="Kellner H."/>
        </authorList>
    </citation>
    <scope>NUCLEOTIDE SEQUENCE [LARGE SCALE GENOMIC DNA]</scope>
    <source>
        <strain evidence="3 4">IHI B618</strain>
    </source>
</reference>
<evidence type="ECO:0000259" key="2">
    <source>
        <dbReference type="Pfam" id="PF17921"/>
    </source>
</evidence>
<evidence type="ECO:0000313" key="3">
    <source>
        <dbReference type="EMBL" id="RXW22533.1"/>
    </source>
</evidence>
<dbReference type="STRING" id="2316362.A0A4Q2DR34"/>
<dbReference type="OrthoDB" id="2499658at2759"/>
<protein>
    <recommendedName>
        <fullName evidence="2">Integrase zinc-binding domain-containing protein</fullName>
    </recommendedName>
</protein>
<evidence type="ECO:0000313" key="4">
    <source>
        <dbReference type="Proteomes" id="UP000290288"/>
    </source>
</evidence>
<evidence type="ECO:0000256" key="1">
    <source>
        <dbReference type="SAM" id="MobiDB-lite"/>
    </source>
</evidence>
<comment type="caution">
    <text evidence="3">The sequence shown here is derived from an EMBL/GenBank/DDBJ whole genome shotgun (WGS) entry which is preliminary data.</text>
</comment>
<dbReference type="AlphaFoldDB" id="A0A4Q2DR34"/>
<dbReference type="InterPro" id="IPR041588">
    <property type="entry name" value="Integrase_H2C2"/>
</dbReference>
<organism evidence="3 4">
    <name type="scientific">Candolleomyces aberdarensis</name>
    <dbReference type="NCBI Taxonomy" id="2316362"/>
    <lineage>
        <taxon>Eukaryota</taxon>
        <taxon>Fungi</taxon>
        <taxon>Dikarya</taxon>
        <taxon>Basidiomycota</taxon>
        <taxon>Agaricomycotina</taxon>
        <taxon>Agaricomycetes</taxon>
        <taxon>Agaricomycetidae</taxon>
        <taxon>Agaricales</taxon>
        <taxon>Agaricineae</taxon>
        <taxon>Psathyrellaceae</taxon>
        <taxon>Candolleomyces</taxon>
    </lineage>
</organism>
<name>A0A4Q2DR34_9AGAR</name>
<dbReference type="Pfam" id="PF17921">
    <property type="entry name" value="Integrase_H2C2"/>
    <property type="match status" value="1"/>
</dbReference>
<proteinExistence type="predicted"/>
<dbReference type="Gene3D" id="1.10.340.70">
    <property type="match status" value="1"/>
</dbReference>
<dbReference type="Proteomes" id="UP000290288">
    <property type="component" value="Unassembled WGS sequence"/>
</dbReference>
<feature type="compositionally biased region" description="Basic and acidic residues" evidence="1">
    <location>
        <begin position="647"/>
        <end position="659"/>
    </location>
</feature>